<evidence type="ECO:0000256" key="1">
    <source>
        <dbReference type="ARBA" id="ARBA00004342"/>
    </source>
</evidence>
<feature type="compositionally biased region" description="Basic and acidic residues" evidence="7">
    <location>
        <begin position="180"/>
        <end position="200"/>
    </location>
</feature>
<dbReference type="PANTHER" id="PTHR10498">
    <property type="entry name" value="PARALEMMIN-RELATED"/>
    <property type="match status" value="1"/>
</dbReference>
<reference evidence="8" key="3">
    <citation type="submission" date="2025-09" db="UniProtKB">
        <authorList>
            <consortium name="Ensembl"/>
        </authorList>
    </citation>
    <scope>IDENTIFICATION</scope>
</reference>
<dbReference type="InParanoid" id="A0A672HRM2"/>
<evidence type="ECO:0000313" key="8">
    <source>
        <dbReference type="Ensembl" id="ENSSFAP00005031687.1"/>
    </source>
</evidence>
<reference evidence="8" key="1">
    <citation type="submission" date="2019-06" db="EMBL/GenBank/DDBJ databases">
        <authorList>
            <consortium name="Wellcome Sanger Institute Data Sharing"/>
        </authorList>
    </citation>
    <scope>NUCLEOTIDE SEQUENCE [LARGE SCALE GENOMIC DNA]</scope>
</reference>
<keyword evidence="3" id="KW-0597">Phosphoprotein</keyword>
<keyword evidence="4" id="KW-0175">Coiled coil</keyword>
<evidence type="ECO:0000256" key="2">
    <source>
        <dbReference type="ARBA" id="ARBA00022475"/>
    </source>
</evidence>
<evidence type="ECO:0000256" key="3">
    <source>
        <dbReference type="ARBA" id="ARBA00022553"/>
    </source>
</evidence>
<dbReference type="InterPro" id="IPR004965">
    <property type="entry name" value="Paralemmin"/>
</dbReference>
<keyword evidence="2" id="KW-1003">Cell membrane</keyword>
<accession>A0A672HRM2</accession>
<evidence type="ECO:0000256" key="6">
    <source>
        <dbReference type="ARBA" id="ARBA00023288"/>
    </source>
</evidence>
<evidence type="ECO:0000256" key="4">
    <source>
        <dbReference type="ARBA" id="ARBA00023054"/>
    </source>
</evidence>
<name>A0A672HRM2_SALFA</name>
<keyword evidence="9" id="KW-1185">Reference proteome</keyword>
<dbReference type="Ensembl" id="ENSSFAT00005032823.1">
    <property type="protein sequence ID" value="ENSSFAP00005031687.1"/>
    <property type="gene ID" value="ENSSFAG00005016062.1"/>
</dbReference>
<protein>
    <submittedName>
        <fullName evidence="8">Uncharacterized protein</fullName>
    </submittedName>
</protein>
<dbReference type="Proteomes" id="UP000472267">
    <property type="component" value="Chromosome 18"/>
</dbReference>
<evidence type="ECO:0000256" key="7">
    <source>
        <dbReference type="SAM" id="MobiDB-lite"/>
    </source>
</evidence>
<feature type="region of interest" description="Disordered" evidence="7">
    <location>
        <begin position="170"/>
        <end position="229"/>
    </location>
</feature>
<evidence type="ECO:0000256" key="5">
    <source>
        <dbReference type="ARBA" id="ARBA00023136"/>
    </source>
</evidence>
<dbReference type="OMA" id="ASAETMW"/>
<organism evidence="8 9">
    <name type="scientific">Salarias fasciatus</name>
    <name type="common">Jewelled blenny</name>
    <name type="synonym">Blennius fasciatus</name>
    <dbReference type="NCBI Taxonomy" id="181472"/>
    <lineage>
        <taxon>Eukaryota</taxon>
        <taxon>Metazoa</taxon>
        <taxon>Chordata</taxon>
        <taxon>Craniata</taxon>
        <taxon>Vertebrata</taxon>
        <taxon>Euteleostomi</taxon>
        <taxon>Actinopterygii</taxon>
        <taxon>Neopterygii</taxon>
        <taxon>Teleostei</taxon>
        <taxon>Neoteleostei</taxon>
        <taxon>Acanthomorphata</taxon>
        <taxon>Ovalentaria</taxon>
        <taxon>Blenniimorphae</taxon>
        <taxon>Blenniiformes</taxon>
        <taxon>Blennioidei</taxon>
        <taxon>Blenniidae</taxon>
        <taxon>Salariinae</taxon>
        <taxon>Salarias</taxon>
    </lineage>
</organism>
<sequence length="229" mass="24871">MGVWGEAREGLEGDPLVLLSCFSALFAMEINVAKNMVTGESQVLSTADVAPEEIGQRVGLKVYEDETKCIYAFTAGEASAETMWTRSSCTAPARLTSRPRRHRGSAHCDRARSPLYGDDAPYTILNAVDTTEPITAIFMGFQMAVDDSGQAPGHDGALRAELVVIGDEQETREGAGPMGRQREGVEAAARRSRYQKDPEKTQTVLQCVLNGPTDTPRHDRPGLTRANQD</sequence>
<dbReference type="Pfam" id="PF03285">
    <property type="entry name" value="Paralemmin"/>
    <property type="match status" value="1"/>
</dbReference>
<dbReference type="GO" id="GO:0005886">
    <property type="term" value="C:plasma membrane"/>
    <property type="evidence" value="ECO:0007669"/>
    <property type="project" value="UniProtKB-SubCell"/>
</dbReference>
<comment type="subcellular location">
    <subcellularLocation>
        <location evidence="1">Cell membrane</location>
        <topology evidence="1">Lipid-anchor</topology>
        <orientation evidence="1">Cytoplasmic side</orientation>
    </subcellularLocation>
</comment>
<feature type="compositionally biased region" description="Basic and acidic residues" evidence="7">
    <location>
        <begin position="215"/>
        <end position="229"/>
    </location>
</feature>
<evidence type="ECO:0000313" key="9">
    <source>
        <dbReference type="Proteomes" id="UP000472267"/>
    </source>
</evidence>
<dbReference type="PANTHER" id="PTHR10498:SF24">
    <property type="entry name" value="A-KINASE ANCHOR PROTEIN 2 ISOFORM 3 (AKAP2)"/>
    <property type="match status" value="1"/>
</dbReference>
<reference evidence="8" key="2">
    <citation type="submission" date="2025-08" db="UniProtKB">
        <authorList>
            <consortium name="Ensembl"/>
        </authorList>
    </citation>
    <scope>IDENTIFICATION</scope>
</reference>
<keyword evidence="6" id="KW-0449">Lipoprotein</keyword>
<keyword evidence="5" id="KW-0472">Membrane</keyword>
<dbReference type="AlphaFoldDB" id="A0A672HRM2"/>
<dbReference type="GO" id="GO:0008360">
    <property type="term" value="P:regulation of cell shape"/>
    <property type="evidence" value="ECO:0007669"/>
    <property type="project" value="InterPro"/>
</dbReference>
<proteinExistence type="predicted"/>